<protein>
    <submittedName>
        <fullName evidence="3">Uncharacterized protein</fullName>
    </submittedName>
</protein>
<gene>
    <name evidence="3" type="ORF">UT63_C0008G0029</name>
</gene>
<dbReference type="Proteomes" id="UP000034539">
    <property type="component" value="Unassembled WGS sequence"/>
</dbReference>
<evidence type="ECO:0000256" key="2">
    <source>
        <dbReference type="SAM" id="Phobius"/>
    </source>
</evidence>
<proteinExistence type="predicted"/>
<keyword evidence="2" id="KW-0472">Membrane</keyword>
<feature type="compositionally biased region" description="Low complexity" evidence="1">
    <location>
        <begin position="149"/>
        <end position="163"/>
    </location>
</feature>
<feature type="region of interest" description="Disordered" evidence="1">
    <location>
        <begin position="144"/>
        <end position="171"/>
    </location>
</feature>
<comment type="caution">
    <text evidence="3">The sequence shown here is derived from an EMBL/GenBank/DDBJ whole genome shotgun (WGS) entry which is preliminary data.</text>
</comment>
<organism evidence="3 4">
    <name type="scientific">Candidatus Gottesmanbacteria bacterium GW2011_GWC2_39_8</name>
    <dbReference type="NCBI Taxonomy" id="1618450"/>
    <lineage>
        <taxon>Bacteria</taxon>
        <taxon>Candidatus Gottesmaniibacteriota</taxon>
    </lineage>
</organism>
<accession>A0A0G0SH40</accession>
<dbReference type="AlphaFoldDB" id="A0A0G0SH40"/>
<feature type="transmembrane region" description="Helical" evidence="2">
    <location>
        <begin position="12"/>
        <end position="30"/>
    </location>
</feature>
<keyword evidence="2" id="KW-0812">Transmembrane</keyword>
<dbReference type="EMBL" id="LBXN01000008">
    <property type="protein sequence ID" value="KKR34030.1"/>
    <property type="molecule type" value="Genomic_DNA"/>
</dbReference>
<reference evidence="3 4" key="1">
    <citation type="journal article" date="2015" name="Nature">
        <title>rRNA introns, odd ribosomes, and small enigmatic genomes across a large radiation of phyla.</title>
        <authorList>
            <person name="Brown C.T."/>
            <person name="Hug L.A."/>
            <person name="Thomas B.C."/>
            <person name="Sharon I."/>
            <person name="Castelle C.J."/>
            <person name="Singh A."/>
            <person name="Wilkins M.J."/>
            <person name="Williams K.H."/>
            <person name="Banfield J.F."/>
        </authorList>
    </citation>
    <scope>NUCLEOTIDE SEQUENCE [LARGE SCALE GENOMIC DNA]</scope>
</reference>
<sequence length="238" mass="26180">MRKIHKKKHKYFELLLISGILVSVFTIVGLQNRTNGDLRSLAEEENDPNFCVNSCLGEKDPCTSDKIINNGENLYDSSCCGQIKSTGDPMACGNWVNRTWCFPNECDTIPADVNRQRCAGARTVYCEKCQAHKCYTPTPTITPFPSPSSVPTDTPSPSNTPVPSAKPESVPTATIRATVTPMIIFITEEPVVPTANPPTLQPTKVPFQSYIAKTGKTGISFVRSVMENFANFIKIYLP</sequence>
<evidence type="ECO:0000313" key="3">
    <source>
        <dbReference type="EMBL" id="KKR34030.1"/>
    </source>
</evidence>
<name>A0A0G0SH40_9BACT</name>
<evidence type="ECO:0000313" key="4">
    <source>
        <dbReference type="Proteomes" id="UP000034539"/>
    </source>
</evidence>
<keyword evidence="2" id="KW-1133">Transmembrane helix</keyword>
<evidence type="ECO:0000256" key="1">
    <source>
        <dbReference type="SAM" id="MobiDB-lite"/>
    </source>
</evidence>